<dbReference type="EMBL" id="JAFFHA010000006">
    <property type="protein sequence ID" value="KAK4654161.1"/>
    <property type="molecule type" value="Genomic_DNA"/>
</dbReference>
<dbReference type="PROSITE" id="PS00086">
    <property type="entry name" value="CYTOCHROME_P450"/>
    <property type="match status" value="1"/>
</dbReference>
<sequence length="550" mass="61272">MAQSSCLPRWTVWCLAGENVNLNQQLPSVQTQLPSLASPRKFFSGRPQTQPTMMMALRHALTWLPPSFPVAAAIAAIVLAVFIKTLATPRRADPREPPLLKPTIPFIGHIIGLIRHQADYHRILQRKSKQPIVTLPMLTGKLYAIFDPSLISAGLKNKHLSTKPQVRAAVAPLIKASKGTVDLMMSEQGDVLQDRMMLHAIPTSFSGDLQQSFIEAALQEATTPPVYGKHQDPFSQDPSLLQSFWDYNESIMVLMMDILPSFIAKKGHLGRIKLAQALTPYYSSQAEQHPAASALVRLRAQEMRNAGLPVEDIAKIETLLPLAAMTNTVPTLFWFFSHVFTRPALAEQLRKEVEDNLLTRDGPKAKLAVSSAVLEEKTPFLWSCYRETLRLTVHQIATRTAMQDTTITSPKTGQTYFLAKGTVVQMSIGASHFLPEYWGEKYLDFKPDRFLGLTKEEERAFKMAHQPFGGGLHLCPGRHFALAEMMAVMTTLLVGFEVGGLDGEGEWREPGRGTASIVDAATRPKDYGAGFGAKVRRREGWEDVVWEYKF</sequence>
<keyword evidence="7" id="KW-0812">Transmembrane</keyword>
<keyword evidence="5 6" id="KW-0503">Monooxygenase</keyword>
<evidence type="ECO:0000256" key="4">
    <source>
        <dbReference type="ARBA" id="ARBA00023004"/>
    </source>
</evidence>
<dbReference type="Gene3D" id="1.10.630.10">
    <property type="entry name" value="Cytochrome P450"/>
    <property type="match status" value="1"/>
</dbReference>
<reference evidence="8 9" key="1">
    <citation type="journal article" date="2023" name="bioRxiv">
        <title>High-quality genome assemblies of four members of thePodospora anserinaspecies complex.</title>
        <authorList>
            <person name="Ament-Velasquez S.L."/>
            <person name="Vogan A.A."/>
            <person name="Wallerman O."/>
            <person name="Hartmann F."/>
            <person name="Gautier V."/>
            <person name="Silar P."/>
            <person name="Giraud T."/>
            <person name="Johannesson H."/>
        </authorList>
    </citation>
    <scope>NUCLEOTIDE SEQUENCE [LARGE SCALE GENOMIC DNA]</scope>
    <source>
        <strain evidence="8 9">CBS 415.72m</strain>
    </source>
</reference>
<keyword evidence="3 6" id="KW-0479">Metal-binding</keyword>
<evidence type="ECO:0000313" key="8">
    <source>
        <dbReference type="EMBL" id="KAK4654161.1"/>
    </source>
</evidence>
<dbReference type="InterPro" id="IPR036396">
    <property type="entry name" value="Cyt_P450_sf"/>
</dbReference>
<dbReference type="InterPro" id="IPR002403">
    <property type="entry name" value="Cyt_P450_E_grp-IV"/>
</dbReference>
<keyword evidence="6" id="KW-0349">Heme</keyword>
<keyword evidence="9" id="KW-1185">Reference proteome</keyword>
<keyword evidence="7" id="KW-0472">Membrane</keyword>
<dbReference type="InterPro" id="IPR001128">
    <property type="entry name" value="Cyt_P450"/>
</dbReference>
<keyword evidence="7" id="KW-1133">Transmembrane helix</keyword>
<evidence type="ECO:0000256" key="1">
    <source>
        <dbReference type="ARBA" id="ARBA00001971"/>
    </source>
</evidence>
<dbReference type="GeneID" id="87903280"/>
<evidence type="ECO:0008006" key="10">
    <source>
        <dbReference type="Google" id="ProtNLM"/>
    </source>
</evidence>
<dbReference type="InterPro" id="IPR017972">
    <property type="entry name" value="Cyt_P450_CS"/>
</dbReference>
<organism evidence="8 9">
    <name type="scientific">Podospora pseudocomata</name>
    <dbReference type="NCBI Taxonomy" id="2093779"/>
    <lineage>
        <taxon>Eukaryota</taxon>
        <taxon>Fungi</taxon>
        <taxon>Dikarya</taxon>
        <taxon>Ascomycota</taxon>
        <taxon>Pezizomycotina</taxon>
        <taxon>Sordariomycetes</taxon>
        <taxon>Sordariomycetidae</taxon>
        <taxon>Sordariales</taxon>
        <taxon>Podosporaceae</taxon>
        <taxon>Podospora</taxon>
    </lineage>
</organism>
<dbReference type="RefSeq" id="XP_062743136.1">
    <property type="nucleotide sequence ID" value="XM_062883629.1"/>
</dbReference>
<evidence type="ECO:0000256" key="3">
    <source>
        <dbReference type="ARBA" id="ARBA00022723"/>
    </source>
</evidence>
<evidence type="ECO:0000256" key="2">
    <source>
        <dbReference type="ARBA" id="ARBA00010617"/>
    </source>
</evidence>
<accession>A0ABR0GEU4</accession>
<proteinExistence type="inferred from homology"/>
<comment type="similarity">
    <text evidence="2 6">Belongs to the cytochrome P450 family.</text>
</comment>
<evidence type="ECO:0000256" key="7">
    <source>
        <dbReference type="SAM" id="Phobius"/>
    </source>
</evidence>
<name>A0ABR0GEU4_9PEZI</name>
<evidence type="ECO:0000256" key="5">
    <source>
        <dbReference type="ARBA" id="ARBA00023033"/>
    </source>
</evidence>
<dbReference type="Proteomes" id="UP001323405">
    <property type="component" value="Unassembled WGS sequence"/>
</dbReference>
<dbReference type="PANTHER" id="PTHR47582:SF1">
    <property type="entry name" value="P450, PUTATIVE (EUROFUNG)-RELATED"/>
    <property type="match status" value="1"/>
</dbReference>
<protein>
    <recommendedName>
        <fullName evidence="10">Cytochrome P450</fullName>
    </recommendedName>
</protein>
<dbReference type="InterPro" id="IPR053007">
    <property type="entry name" value="CYP450_monoxygenase_sec-met"/>
</dbReference>
<comment type="cofactor">
    <cofactor evidence="1">
        <name>heme</name>
        <dbReference type="ChEBI" id="CHEBI:30413"/>
    </cofactor>
</comment>
<dbReference type="CDD" id="cd11040">
    <property type="entry name" value="CYP7_CYP8-like"/>
    <property type="match status" value="1"/>
</dbReference>
<evidence type="ECO:0000313" key="9">
    <source>
        <dbReference type="Proteomes" id="UP001323405"/>
    </source>
</evidence>
<evidence type="ECO:0000256" key="6">
    <source>
        <dbReference type="RuleBase" id="RU000461"/>
    </source>
</evidence>
<feature type="transmembrane region" description="Helical" evidence="7">
    <location>
        <begin position="63"/>
        <end position="83"/>
    </location>
</feature>
<dbReference type="PANTHER" id="PTHR47582">
    <property type="entry name" value="P450, PUTATIVE (EUROFUNG)-RELATED"/>
    <property type="match status" value="1"/>
</dbReference>
<comment type="caution">
    <text evidence="8">The sequence shown here is derived from an EMBL/GenBank/DDBJ whole genome shotgun (WGS) entry which is preliminary data.</text>
</comment>
<keyword evidence="6" id="KW-0560">Oxidoreductase</keyword>
<dbReference type="SUPFAM" id="SSF48264">
    <property type="entry name" value="Cytochrome P450"/>
    <property type="match status" value="1"/>
</dbReference>
<keyword evidence="4 6" id="KW-0408">Iron</keyword>
<dbReference type="PRINTS" id="PR00465">
    <property type="entry name" value="EP450IV"/>
</dbReference>
<gene>
    <name evidence="8" type="ORF">QC762_0062710</name>
</gene>
<dbReference type="Pfam" id="PF00067">
    <property type="entry name" value="p450"/>
    <property type="match status" value="1"/>
</dbReference>